<proteinExistence type="predicted"/>
<evidence type="ECO:0000313" key="1">
    <source>
        <dbReference type="EMBL" id="DAD97828.1"/>
    </source>
</evidence>
<accession>A0A8S5NTY3</accession>
<reference evidence="1" key="1">
    <citation type="journal article" date="2021" name="Proc. Natl. Acad. Sci. U.S.A.">
        <title>A Catalog of Tens of Thousands of Viruses from Human Metagenomes Reveals Hidden Associations with Chronic Diseases.</title>
        <authorList>
            <person name="Tisza M.J."/>
            <person name="Buck C.B."/>
        </authorList>
    </citation>
    <scope>NUCLEOTIDE SEQUENCE</scope>
    <source>
        <strain evidence="1">CtkmZ20</strain>
    </source>
</reference>
<organism evidence="1">
    <name type="scientific">Myoviridae sp. ctkmZ20</name>
    <dbReference type="NCBI Taxonomy" id="2825166"/>
    <lineage>
        <taxon>Viruses</taxon>
        <taxon>Duplodnaviria</taxon>
        <taxon>Heunggongvirae</taxon>
        <taxon>Uroviricota</taxon>
        <taxon>Caudoviricetes</taxon>
    </lineage>
</organism>
<name>A0A8S5NTY3_9CAUD</name>
<sequence>MEDLAIGAEIVLKVVETEKEQCNGCFFDEICNNIYENVCGDFVCIASTRKDGKAVQFKRVK</sequence>
<dbReference type="EMBL" id="BK015248">
    <property type="protein sequence ID" value="DAD97828.1"/>
    <property type="molecule type" value="Genomic_DNA"/>
</dbReference>
<protein>
    <submittedName>
        <fullName evidence="1">Uncharacterized protein</fullName>
    </submittedName>
</protein>